<reference evidence="1" key="1">
    <citation type="submission" date="2018-05" db="EMBL/GenBank/DDBJ databases">
        <authorList>
            <person name="Lanie J.A."/>
            <person name="Ng W.-L."/>
            <person name="Kazmierczak K.M."/>
            <person name="Andrzejewski T.M."/>
            <person name="Davidsen T.M."/>
            <person name="Wayne K.J."/>
            <person name="Tettelin H."/>
            <person name="Glass J.I."/>
            <person name="Rusch D."/>
            <person name="Podicherti R."/>
            <person name="Tsui H.-C.T."/>
            <person name="Winkler M.E."/>
        </authorList>
    </citation>
    <scope>NUCLEOTIDE SEQUENCE</scope>
</reference>
<feature type="non-terminal residue" evidence="1">
    <location>
        <position position="23"/>
    </location>
</feature>
<organism evidence="1">
    <name type="scientific">marine metagenome</name>
    <dbReference type="NCBI Taxonomy" id="408172"/>
    <lineage>
        <taxon>unclassified sequences</taxon>
        <taxon>metagenomes</taxon>
        <taxon>ecological metagenomes</taxon>
    </lineage>
</organism>
<protein>
    <submittedName>
        <fullName evidence="1">Uncharacterized protein</fullName>
    </submittedName>
</protein>
<dbReference type="AlphaFoldDB" id="A0A382ZX16"/>
<evidence type="ECO:0000313" key="1">
    <source>
        <dbReference type="EMBL" id="SVD99208.1"/>
    </source>
</evidence>
<dbReference type="Gene3D" id="2.40.160.60">
    <property type="entry name" value="Outer membrane protein transport protein (OMPP1/FadL/TodX)"/>
    <property type="match status" value="1"/>
</dbReference>
<gene>
    <name evidence="1" type="ORF">METZ01_LOCUS452062</name>
</gene>
<dbReference type="EMBL" id="UINC01186808">
    <property type="protein sequence ID" value="SVD99208.1"/>
    <property type="molecule type" value="Genomic_DNA"/>
</dbReference>
<proteinExistence type="predicted"/>
<accession>A0A382ZX16</accession>
<name>A0A382ZX16_9ZZZZ</name>
<sequence length="23" mass="2299">MSMGGAFTAVADDANTITWNPAG</sequence>